<dbReference type="InterPro" id="IPR007404">
    <property type="entry name" value="YdjM-like"/>
</dbReference>
<keyword evidence="1" id="KW-1133">Transmembrane helix</keyword>
<evidence type="ECO:0000313" key="2">
    <source>
        <dbReference type="EMBL" id="PWW05829.1"/>
    </source>
</evidence>
<dbReference type="NCBIfam" id="NF008651">
    <property type="entry name" value="PRK11648.1"/>
    <property type="match status" value="1"/>
</dbReference>
<dbReference type="InterPro" id="IPR016956">
    <property type="entry name" value="YdjM"/>
</dbReference>
<dbReference type="Pfam" id="PF04307">
    <property type="entry name" value="YdjM"/>
    <property type="match status" value="1"/>
</dbReference>
<proteinExistence type="predicted"/>
<evidence type="ECO:0000313" key="3">
    <source>
        <dbReference type="Proteomes" id="UP000246744"/>
    </source>
</evidence>
<evidence type="ECO:0000256" key="1">
    <source>
        <dbReference type="SAM" id="Phobius"/>
    </source>
</evidence>
<organism evidence="2 3">
    <name type="scientific">Mangrovibacter plantisponsor</name>
    <dbReference type="NCBI Taxonomy" id="451513"/>
    <lineage>
        <taxon>Bacteria</taxon>
        <taxon>Pseudomonadati</taxon>
        <taxon>Pseudomonadota</taxon>
        <taxon>Gammaproteobacteria</taxon>
        <taxon>Enterobacterales</taxon>
        <taxon>Enterobacteriaceae</taxon>
        <taxon>Mangrovibacter</taxon>
    </lineage>
</organism>
<dbReference type="AlphaFoldDB" id="A0A317PWG1"/>
<reference evidence="2 3" key="1">
    <citation type="submission" date="2018-05" db="EMBL/GenBank/DDBJ databases">
        <title>Genomic Encyclopedia of Type Strains, Phase IV (KMG-IV): sequencing the most valuable type-strain genomes for metagenomic binning, comparative biology and taxonomic classification.</title>
        <authorList>
            <person name="Goeker M."/>
        </authorList>
    </citation>
    <scope>NUCLEOTIDE SEQUENCE [LARGE SCALE GENOMIC DNA]</scope>
    <source>
        <strain evidence="2 3">DSM 19579</strain>
    </source>
</reference>
<dbReference type="PIRSF" id="PIRSF030780">
    <property type="entry name" value="Md_memb_hyd_prd"/>
    <property type="match status" value="1"/>
</dbReference>
<accession>A0A317PWG1</accession>
<keyword evidence="1" id="KW-0812">Transmembrane</keyword>
<gene>
    <name evidence="2" type="ORF">DES37_11293</name>
</gene>
<name>A0A317PWG1_9ENTR</name>
<comment type="caution">
    <text evidence="2">The sequence shown here is derived from an EMBL/GenBank/DDBJ whole genome shotgun (WGS) entry which is preliminary data.</text>
</comment>
<sequence length="222" mass="25149">MLQRHLFFPLYKNPILDELTVIPGFIMTAEGHLLFSIACAVFAKNAQLTPVLTDGDWWHVVPAAVLTCLLPDIDHPKSFLGQRLSWLSKPIARAFGHRGFTHSLLAVFVTLALFYLKVPQSWIIPADVLQGMVIGYLSHILADMLTPAGVPLLWPCRWRFCLPVIRPQKGNQLERVLCIALFSFALWMPQSLPENSAVRWSSQTINALQNAFYRYVTAHKEE</sequence>
<dbReference type="EMBL" id="QGTS01000012">
    <property type="protein sequence ID" value="PWW05829.1"/>
    <property type="molecule type" value="Genomic_DNA"/>
</dbReference>
<dbReference type="PANTHER" id="PTHR35531">
    <property type="entry name" value="INNER MEMBRANE PROTEIN YBCI-RELATED"/>
    <property type="match status" value="1"/>
</dbReference>
<dbReference type="PANTHER" id="PTHR35531:SF1">
    <property type="entry name" value="INNER MEMBRANE PROTEIN YBCI-RELATED"/>
    <property type="match status" value="1"/>
</dbReference>
<keyword evidence="3" id="KW-1185">Reference proteome</keyword>
<feature type="transmembrane region" description="Helical" evidence="1">
    <location>
        <begin position="20"/>
        <end position="43"/>
    </location>
</feature>
<protein>
    <submittedName>
        <fullName evidence="2">Inner membrane protein</fullName>
    </submittedName>
</protein>
<feature type="transmembrane region" description="Helical" evidence="1">
    <location>
        <begin position="136"/>
        <end position="154"/>
    </location>
</feature>
<feature type="transmembrane region" description="Helical" evidence="1">
    <location>
        <begin position="99"/>
        <end position="116"/>
    </location>
</feature>
<keyword evidence="1" id="KW-0472">Membrane</keyword>
<dbReference type="Proteomes" id="UP000246744">
    <property type="component" value="Unassembled WGS sequence"/>
</dbReference>